<dbReference type="Pfam" id="PF01531">
    <property type="entry name" value="Glyco_transf_11"/>
    <property type="match status" value="1"/>
</dbReference>
<evidence type="ECO:0000313" key="4">
    <source>
        <dbReference type="Proteomes" id="UP000252733"/>
    </source>
</evidence>
<evidence type="ECO:0000313" key="3">
    <source>
        <dbReference type="EMBL" id="RCW30044.1"/>
    </source>
</evidence>
<comment type="caution">
    <text evidence="3">The sequence shown here is derived from an EMBL/GenBank/DDBJ whole genome shotgun (WGS) entry which is preliminary data.</text>
</comment>
<dbReference type="PANTHER" id="PTHR11927">
    <property type="entry name" value="GALACTOSIDE 2-L-FUCOSYLTRANSFERASE"/>
    <property type="match status" value="1"/>
</dbReference>
<dbReference type="RefSeq" id="WP_114437735.1">
    <property type="nucleotide sequence ID" value="NZ_QPIZ01000024.1"/>
</dbReference>
<dbReference type="AlphaFoldDB" id="A0A368URN0"/>
<dbReference type="InterPro" id="IPR002516">
    <property type="entry name" value="Glyco_trans_11"/>
</dbReference>
<gene>
    <name evidence="3" type="ORF">DFO77_12456</name>
</gene>
<dbReference type="Proteomes" id="UP000252733">
    <property type="component" value="Unassembled WGS sequence"/>
</dbReference>
<dbReference type="PANTHER" id="PTHR11927:SF9">
    <property type="entry name" value="L-FUCOSYLTRANSFERASE"/>
    <property type="match status" value="1"/>
</dbReference>
<accession>A0A368URN0</accession>
<evidence type="ECO:0000256" key="1">
    <source>
        <dbReference type="ARBA" id="ARBA00022676"/>
    </source>
</evidence>
<keyword evidence="2 3" id="KW-0808">Transferase</keyword>
<dbReference type="EMBL" id="QPIZ01000024">
    <property type="protein sequence ID" value="RCW30044.1"/>
    <property type="molecule type" value="Genomic_DNA"/>
</dbReference>
<reference evidence="3 4" key="1">
    <citation type="submission" date="2018-07" db="EMBL/GenBank/DDBJ databases">
        <title>Freshwater and sediment microbial communities from various areas in North America, analyzing microbe dynamics in response to fracking.</title>
        <authorList>
            <person name="Lamendella R."/>
        </authorList>
    </citation>
    <scope>NUCLEOTIDE SEQUENCE [LARGE SCALE GENOMIC DNA]</scope>
    <source>
        <strain evidence="3 4">160A</strain>
    </source>
</reference>
<keyword evidence="1" id="KW-0328">Glycosyltransferase</keyword>
<organism evidence="3 4">
    <name type="scientific">Marinilabilia salmonicolor</name>
    <dbReference type="NCBI Taxonomy" id="989"/>
    <lineage>
        <taxon>Bacteria</taxon>
        <taxon>Pseudomonadati</taxon>
        <taxon>Bacteroidota</taxon>
        <taxon>Bacteroidia</taxon>
        <taxon>Marinilabiliales</taxon>
        <taxon>Marinilabiliaceae</taxon>
        <taxon>Marinilabilia</taxon>
    </lineage>
</organism>
<keyword evidence="4" id="KW-1185">Reference proteome</keyword>
<evidence type="ECO:0000256" key="2">
    <source>
        <dbReference type="ARBA" id="ARBA00022679"/>
    </source>
</evidence>
<dbReference type="GO" id="GO:0016020">
    <property type="term" value="C:membrane"/>
    <property type="evidence" value="ECO:0007669"/>
    <property type="project" value="InterPro"/>
</dbReference>
<name>A0A368URN0_9BACT</name>
<sequence length="297" mass="35518">MLIVRYIGGLGNQLFQYAFAQELRRRGYNVYEDVGDFAQYKKHQGFELTKVFDVTIEYAPKKYLDRLKRGNSIFERIKAKLFLKNKKTHLSQAQINIDSLSKNKDFYLDGYWQDCSSYIIRNELRTLIKFKKPSLNKRNEKLFYQINSSNSIGVHVRRGDYLNKENVNHFENIGQEYYHKAKKIITKEMGSDIKFFFFSDDIDYVKSEFNWGEEEAVFVDWNLGENSYLDMYMMAHCQGLIIPNSTFSWWAGVLVKEKKVISPKYWWKDRKRDNDVYLPENWYLINNRNENNYSLGI</sequence>
<dbReference type="Gene3D" id="3.40.50.11350">
    <property type="match status" value="1"/>
</dbReference>
<protein>
    <submittedName>
        <fullName evidence="3">Glycosyl transferase family 11</fullName>
    </submittedName>
</protein>
<dbReference type="GO" id="GO:0008107">
    <property type="term" value="F:galactoside 2-alpha-L-fucosyltransferase activity"/>
    <property type="evidence" value="ECO:0007669"/>
    <property type="project" value="InterPro"/>
</dbReference>
<proteinExistence type="predicted"/>
<dbReference type="CDD" id="cd11301">
    <property type="entry name" value="Fut1_Fut2_like"/>
    <property type="match status" value="1"/>
</dbReference>
<dbReference type="GO" id="GO:0005975">
    <property type="term" value="P:carbohydrate metabolic process"/>
    <property type="evidence" value="ECO:0007669"/>
    <property type="project" value="InterPro"/>
</dbReference>